<dbReference type="Bgee" id="ENSAMXG00000036406">
    <property type="expression patterns" value="Expressed in testis and 9 other cell types or tissues"/>
</dbReference>
<dbReference type="STRING" id="7994.ENSAMXP00000047125"/>
<evidence type="ECO:0000313" key="2">
    <source>
        <dbReference type="Proteomes" id="UP000018467"/>
    </source>
</evidence>
<keyword evidence="2" id="KW-1185">Reference proteome</keyword>
<protein>
    <submittedName>
        <fullName evidence="1">Uncharacterized protein</fullName>
    </submittedName>
</protein>
<dbReference type="InParanoid" id="A0A3B1JZ80"/>
<organism evidence="1 2">
    <name type="scientific">Astyanax mexicanus</name>
    <name type="common">Blind cave fish</name>
    <name type="synonym">Astyanax fasciatus mexicanus</name>
    <dbReference type="NCBI Taxonomy" id="7994"/>
    <lineage>
        <taxon>Eukaryota</taxon>
        <taxon>Metazoa</taxon>
        <taxon>Chordata</taxon>
        <taxon>Craniata</taxon>
        <taxon>Vertebrata</taxon>
        <taxon>Euteleostomi</taxon>
        <taxon>Actinopterygii</taxon>
        <taxon>Neopterygii</taxon>
        <taxon>Teleostei</taxon>
        <taxon>Ostariophysi</taxon>
        <taxon>Characiformes</taxon>
        <taxon>Characoidei</taxon>
        <taxon>Acestrorhamphidae</taxon>
        <taxon>Acestrorhamphinae</taxon>
        <taxon>Astyanax</taxon>
    </lineage>
</organism>
<dbReference type="PANTHER" id="PTHR14742">
    <property type="entry name" value="RIBONUCLEASE P SUBUNIT P21"/>
    <property type="match status" value="1"/>
</dbReference>
<dbReference type="GO" id="GO:0005655">
    <property type="term" value="C:nucleolar ribonuclease P complex"/>
    <property type="evidence" value="ECO:0007669"/>
    <property type="project" value="TreeGrafter"/>
</dbReference>
<dbReference type="Proteomes" id="UP000018467">
    <property type="component" value="Unassembled WGS sequence"/>
</dbReference>
<name>A0A3B1JZ80_ASTMX</name>
<sequence>MWRHMAANIKDKEAFQRLNFLYQAAHCVLAQNPQNVELARFYCFTQKTIARRLVLRQKSQKAECDCNTMRQLWTDQNVSKQSKTSALGGPTRGTISLRQKHRINRPRLQSRVINLLNPLMLLLQHRTQPPDLPASLNYFSV</sequence>
<dbReference type="GO" id="GO:0008033">
    <property type="term" value="P:tRNA processing"/>
    <property type="evidence" value="ECO:0007669"/>
    <property type="project" value="TreeGrafter"/>
</dbReference>
<reference evidence="2" key="1">
    <citation type="submission" date="2013-03" db="EMBL/GenBank/DDBJ databases">
        <authorList>
            <person name="Jeffery W."/>
            <person name="Warren W."/>
            <person name="Wilson R.K."/>
        </authorList>
    </citation>
    <scope>NUCLEOTIDE SEQUENCE</scope>
    <source>
        <strain evidence="2">female</strain>
    </source>
</reference>
<reference evidence="2" key="2">
    <citation type="journal article" date="2014" name="Nat. Commun.">
        <title>The cavefish genome reveals candidate genes for eye loss.</title>
        <authorList>
            <person name="McGaugh S.E."/>
            <person name="Gross J.B."/>
            <person name="Aken B."/>
            <person name="Blin M."/>
            <person name="Borowsky R."/>
            <person name="Chalopin D."/>
            <person name="Hinaux H."/>
            <person name="Jeffery W.R."/>
            <person name="Keene A."/>
            <person name="Ma L."/>
            <person name="Minx P."/>
            <person name="Murphy D."/>
            <person name="O'Quin K.E."/>
            <person name="Retaux S."/>
            <person name="Rohner N."/>
            <person name="Searle S.M."/>
            <person name="Stahl B.A."/>
            <person name="Tabin C."/>
            <person name="Volff J.N."/>
            <person name="Yoshizawa M."/>
            <person name="Warren W.C."/>
        </authorList>
    </citation>
    <scope>NUCLEOTIDE SEQUENCE [LARGE SCALE GENOMIC DNA]</scope>
    <source>
        <strain evidence="2">female</strain>
    </source>
</reference>
<dbReference type="PANTHER" id="PTHR14742:SF0">
    <property type="entry name" value="RIBONUCLEASE P PROTEIN SUBUNIT P21"/>
    <property type="match status" value="1"/>
</dbReference>
<dbReference type="GeneTree" id="ENSGT00940000175528"/>
<proteinExistence type="predicted"/>
<dbReference type="AlphaFoldDB" id="A0A3B1JZ80"/>
<reference evidence="1" key="3">
    <citation type="submission" date="2025-08" db="UniProtKB">
        <authorList>
            <consortium name="Ensembl"/>
        </authorList>
    </citation>
    <scope>IDENTIFICATION</scope>
</reference>
<evidence type="ECO:0000313" key="1">
    <source>
        <dbReference type="Ensembl" id="ENSAMXP00000047125.1"/>
    </source>
</evidence>
<dbReference type="Ensembl" id="ENSAMXT00000041272.1">
    <property type="protein sequence ID" value="ENSAMXP00000047125.1"/>
    <property type="gene ID" value="ENSAMXG00000036406.1"/>
</dbReference>
<reference evidence="1" key="4">
    <citation type="submission" date="2025-09" db="UniProtKB">
        <authorList>
            <consortium name="Ensembl"/>
        </authorList>
    </citation>
    <scope>IDENTIFICATION</scope>
</reference>
<accession>A0A3B1JZ80</accession>